<dbReference type="SUPFAM" id="SSF55729">
    <property type="entry name" value="Acyl-CoA N-acyltransferases (Nat)"/>
    <property type="match status" value="1"/>
</dbReference>
<dbReference type="GO" id="GO:0016747">
    <property type="term" value="F:acyltransferase activity, transferring groups other than amino-acyl groups"/>
    <property type="evidence" value="ECO:0007669"/>
    <property type="project" value="InterPro"/>
</dbReference>
<dbReference type="InterPro" id="IPR051531">
    <property type="entry name" value="N-acetyltransferase"/>
</dbReference>
<reference evidence="2 3" key="1">
    <citation type="journal article" date="2013" name="Int. J. Syst. Evol. Microbiol.">
        <title>Kordia antarctica sp. nov., isolated from Antarctic seawater.</title>
        <authorList>
            <person name="Baek K."/>
            <person name="Choi A."/>
            <person name="Kang I."/>
            <person name="Lee K."/>
            <person name="Cho J.C."/>
        </authorList>
    </citation>
    <scope>NUCLEOTIDE SEQUENCE [LARGE SCALE GENOMIC DNA]</scope>
    <source>
        <strain evidence="2 3">IMCC3317</strain>
    </source>
</reference>
<feature type="domain" description="N-acetyltransferase" evidence="1">
    <location>
        <begin position="48"/>
        <end position="209"/>
    </location>
</feature>
<dbReference type="PANTHER" id="PTHR43792:SF16">
    <property type="entry name" value="N-ACETYLTRANSFERASE DOMAIN-CONTAINING PROTEIN"/>
    <property type="match status" value="1"/>
</dbReference>
<dbReference type="PROSITE" id="PS51186">
    <property type="entry name" value="GNAT"/>
    <property type="match status" value="1"/>
</dbReference>
<name>A0A7L4ZMJ7_9FLAO</name>
<sequence>MKRHPNFIRLRSTYFRLQIFVVVCNWEFFHTLVVHLQYMNIHLETDRLIIRDLTEQDVDGMFVLDSDPEVHTYLGNKPITQKAAALKYIRDVNLQYKQRGIGRWAVEMKETGEFIGWCGMRLYTDYTFNNHTNFHDIGYRIQRKFWGKGFATEASKACLEYAWNVLKLDKIYGITEKGNEASHKVLLKIGLNYLEDFHYEPEKMMLRWYSISKPE</sequence>
<evidence type="ECO:0000313" key="3">
    <source>
        <dbReference type="Proteomes" id="UP000464657"/>
    </source>
</evidence>
<dbReference type="InterPro" id="IPR000182">
    <property type="entry name" value="GNAT_dom"/>
</dbReference>
<dbReference type="AlphaFoldDB" id="A0A7L4ZMJ7"/>
<dbReference type="PANTHER" id="PTHR43792">
    <property type="entry name" value="GNAT FAMILY, PUTATIVE (AFU_ORTHOLOGUE AFUA_3G00765)-RELATED-RELATED"/>
    <property type="match status" value="1"/>
</dbReference>
<dbReference type="EMBL" id="CP019288">
    <property type="protein sequence ID" value="QHI37825.1"/>
    <property type="molecule type" value="Genomic_DNA"/>
</dbReference>
<dbReference type="InterPro" id="IPR016181">
    <property type="entry name" value="Acyl_CoA_acyltransferase"/>
</dbReference>
<dbReference type="KEGG" id="kan:IMCC3317_32080"/>
<dbReference type="Proteomes" id="UP000464657">
    <property type="component" value="Chromosome"/>
</dbReference>
<organism evidence="2 3">
    <name type="scientific">Kordia antarctica</name>
    <dbReference type="NCBI Taxonomy" id="1218801"/>
    <lineage>
        <taxon>Bacteria</taxon>
        <taxon>Pseudomonadati</taxon>
        <taxon>Bacteroidota</taxon>
        <taxon>Flavobacteriia</taxon>
        <taxon>Flavobacteriales</taxon>
        <taxon>Flavobacteriaceae</taxon>
        <taxon>Kordia</taxon>
    </lineage>
</organism>
<evidence type="ECO:0000259" key="1">
    <source>
        <dbReference type="PROSITE" id="PS51186"/>
    </source>
</evidence>
<gene>
    <name evidence="2" type="ORF">IMCC3317_32080</name>
</gene>
<keyword evidence="3" id="KW-1185">Reference proteome</keyword>
<dbReference type="Gene3D" id="3.40.630.30">
    <property type="match status" value="1"/>
</dbReference>
<accession>A0A7L4ZMJ7</accession>
<protein>
    <recommendedName>
        <fullName evidence="1">N-acetyltransferase domain-containing protein</fullName>
    </recommendedName>
</protein>
<proteinExistence type="predicted"/>
<dbReference type="Pfam" id="PF13302">
    <property type="entry name" value="Acetyltransf_3"/>
    <property type="match status" value="1"/>
</dbReference>
<evidence type="ECO:0000313" key="2">
    <source>
        <dbReference type="EMBL" id="QHI37825.1"/>
    </source>
</evidence>